<dbReference type="Proteomes" id="UP000002512">
    <property type="component" value="Chromosome"/>
</dbReference>
<evidence type="ECO:0000256" key="1">
    <source>
        <dbReference type="SAM" id="Phobius"/>
    </source>
</evidence>
<dbReference type="PATRIC" id="fig|210007.7.peg.650"/>
<dbReference type="HOGENOM" id="CLU_1864078_0_0_9"/>
<sequence length="141" mass="16278">MKKLTGFGIGFAVFIFFLNLIGCYDFVMVMTRNQTYFAEHCTSAIRAYFTNYPIFFVIVWFGHLSGGVLSPIFYLFRRKSALILADLAFWGDAMLVLLTSLFRNRIQVFGWQFTFDLAILGLLGLYCLYLLKGESKSEKRN</sequence>
<dbReference type="KEGG" id="smu:SMU_734"/>
<keyword evidence="1" id="KW-1133">Transmembrane helix</keyword>
<keyword evidence="1" id="KW-0812">Transmembrane</keyword>
<feature type="transmembrane region" description="Helical" evidence="1">
    <location>
        <begin position="54"/>
        <end position="76"/>
    </location>
</feature>
<evidence type="ECO:0000313" key="2">
    <source>
        <dbReference type="EMBL" id="AAN58460.1"/>
    </source>
</evidence>
<proteinExistence type="predicted"/>
<evidence type="ECO:0000313" key="3">
    <source>
        <dbReference type="Proteomes" id="UP000002512"/>
    </source>
</evidence>
<dbReference type="OrthoDB" id="2669408at2"/>
<protein>
    <submittedName>
        <fullName evidence="2">Uncharacterized protein</fullName>
    </submittedName>
</protein>
<dbReference type="STRING" id="210007.SMU_734"/>
<feature type="transmembrane region" description="Helical" evidence="1">
    <location>
        <begin position="7"/>
        <end position="27"/>
    </location>
</feature>
<name>Q8DUZ3_STRMU</name>
<gene>
    <name evidence="2" type="ordered locus">SMU_734</name>
</gene>
<reference evidence="2 3" key="1">
    <citation type="journal article" date="2002" name="Proc. Natl. Acad. Sci. U.S.A.">
        <title>Genome sequence of Streptococcus mutans UA159, a cariogenic dental pathogen.</title>
        <authorList>
            <person name="Ajdic D."/>
            <person name="McShan W.M."/>
            <person name="McLaughlin R.E."/>
            <person name="Savic G."/>
            <person name="Chang J."/>
            <person name="Carson M.B."/>
            <person name="Primeaux C."/>
            <person name="Tian R."/>
            <person name="Kenton S."/>
            <person name="Jia H."/>
            <person name="Lin S."/>
            <person name="Qian Y."/>
            <person name="Li S."/>
            <person name="Zhu H."/>
            <person name="Najar F."/>
            <person name="Lai H."/>
            <person name="White J."/>
            <person name="Roe B.A."/>
            <person name="Ferretti J.J."/>
        </authorList>
    </citation>
    <scope>NUCLEOTIDE SEQUENCE [LARGE SCALE GENOMIC DNA]</scope>
    <source>
        <strain evidence="3">ATCC 700610 / UA159</strain>
    </source>
</reference>
<feature type="transmembrane region" description="Helical" evidence="1">
    <location>
        <begin position="108"/>
        <end position="131"/>
    </location>
</feature>
<dbReference type="EMBL" id="AE014133">
    <property type="protein sequence ID" value="AAN58460.1"/>
    <property type="molecule type" value="Genomic_DNA"/>
</dbReference>
<feature type="transmembrane region" description="Helical" evidence="1">
    <location>
        <begin position="83"/>
        <end position="102"/>
    </location>
</feature>
<dbReference type="RefSeq" id="WP_002310164.1">
    <property type="nucleotide sequence ID" value="NC_004350.2"/>
</dbReference>
<dbReference type="AlphaFoldDB" id="Q8DUZ3"/>
<organism evidence="2 3">
    <name type="scientific">Streptococcus mutans serotype c (strain ATCC 700610 / UA159)</name>
    <dbReference type="NCBI Taxonomy" id="210007"/>
    <lineage>
        <taxon>Bacteria</taxon>
        <taxon>Bacillati</taxon>
        <taxon>Bacillota</taxon>
        <taxon>Bacilli</taxon>
        <taxon>Lactobacillales</taxon>
        <taxon>Streptococcaceae</taxon>
        <taxon>Streptococcus</taxon>
    </lineage>
</organism>
<accession>Q8DUZ3</accession>
<keyword evidence="1" id="KW-0472">Membrane</keyword>
<keyword evidence="3" id="KW-1185">Reference proteome</keyword>